<dbReference type="Gene3D" id="1.20.1440.40">
    <property type="entry name" value="YqcC-like"/>
    <property type="match status" value="1"/>
</dbReference>
<organism evidence="2 4">
    <name type="scientific">Phytopseudomonas seleniipraecipitans</name>
    <dbReference type="NCBI Taxonomy" id="640205"/>
    <lineage>
        <taxon>Bacteria</taxon>
        <taxon>Pseudomonadati</taxon>
        <taxon>Pseudomonadota</taxon>
        <taxon>Gammaproteobacteria</taxon>
        <taxon>Pseudomonadales</taxon>
        <taxon>Pseudomonadaceae</taxon>
        <taxon>Phytopseudomonas</taxon>
    </lineage>
</organism>
<proteinExistence type="predicted"/>
<keyword evidence="5" id="KW-1185">Reference proteome</keyword>
<gene>
    <name evidence="3" type="ORF">D16iCDA_15900</name>
    <name evidence="2" type="ORF">SAMN05216381_3935</name>
</gene>
<dbReference type="GO" id="GO:0044010">
    <property type="term" value="P:single-species biofilm formation"/>
    <property type="evidence" value="ECO:0007669"/>
    <property type="project" value="TreeGrafter"/>
</dbReference>
<dbReference type="PANTHER" id="PTHR39586">
    <property type="entry name" value="CYTOPLASMIC PROTEIN-RELATED"/>
    <property type="match status" value="1"/>
</dbReference>
<sequence length="108" mass="11730">MAASAALVADQLLLIERALRTQGWWDSAPPSKQALASQEPFCVDTLDFSQWLQWIFLPRMKAIIEAGASLPAVSGIQPMAEQVYGVGNRQASELLKALGDFDRLITAG</sequence>
<dbReference type="RefSeq" id="WP_070882817.1">
    <property type="nucleotide sequence ID" value="NZ_CP076114.1"/>
</dbReference>
<dbReference type="OrthoDB" id="8794567at2"/>
<evidence type="ECO:0000259" key="1">
    <source>
        <dbReference type="Pfam" id="PF04287"/>
    </source>
</evidence>
<dbReference type="Pfam" id="PF04287">
    <property type="entry name" value="DUF446"/>
    <property type="match status" value="1"/>
</dbReference>
<dbReference type="PIRSF" id="PIRSF006257">
    <property type="entry name" value="UCP006257"/>
    <property type="match status" value="1"/>
</dbReference>
<dbReference type="EMBL" id="CP076114">
    <property type="protein sequence ID" value="UUD63169.1"/>
    <property type="molecule type" value="Genomic_DNA"/>
</dbReference>
<reference evidence="2 4" key="1">
    <citation type="submission" date="2016-10" db="EMBL/GenBank/DDBJ databases">
        <authorList>
            <person name="de Groot N.N."/>
        </authorList>
    </citation>
    <scope>NUCLEOTIDE SEQUENCE [LARGE SCALE GENOMIC DNA]</scope>
    <source>
        <strain evidence="2 4">LMG 25475</strain>
    </source>
</reference>
<feature type="domain" description="YqcC-like" evidence="1">
    <location>
        <begin position="8"/>
        <end position="104"/>
    </location>
</feature>
<evidence type="ECO:0000313" key="3">
    <source>
        <dbReference type="EMBL" id="UUD63169.1"/>
    </source>
</evidence>
<dbReference type="InterPro" id="IPR023376">
    <property type="entry name" value="YqcC-like_dom"/>
</dbReference>
<evidence type="ECO:0000313" key="4">
    <source>
        <dbReference type="Proteomes" id="UP000243378"/>
    </source>
</evidence>
<name>A0A1G7TY52_9GAMM</name>
<dbReference type="AlphaFoldDB" id="A0A1G7TY52"/>
<dbReference type="Proteomes" id="UP000243378">
    <property type="component" value="Unassembled WGS sequence"/>
</dbReference>
<dbReference type="PANTHER" id="PTHR39586:SF1">
    <property type="entry name" value="CYTOPLASMIC PROTEIN"/>
    <property type="match status" value="1"/>
</dbReference>
<dbReference type="EMBL" id="FNBM01000010">
    <property type="protein sequence ID" value="SDG40275.1"/>
    <property type="molecule type" value="Genomic_DNA"/>
</dbReference>
<protein>
    <submittedName>
        <fullName evidence="2">Uncharacterized conserved protein YqcC, DUF446 family</fullName>
    </submittedName>
    <submittedName>
        <fullName evidence="3">YqcC family protein</fullName>
    </submittedName>
</protein>
<evidence type="ECO:0000313" key="2">
    <source>
        <dbReference type="EMBL" id="SDG40275.1"/>
    </source>
</evidence>
<reference evidence="3" key="2">
    <citation type="submission" date="2021-05" db="EMBL/GenBank/DDBJ databases">
        <title>Complete genome sequence of Pseudomonas seleniipraecipitans strain D1-6.</title>
        <authorList>
            <person name="Lafi F."/>
            <person name="Eida A."/>
            <person name="Alam I."/>
            <person name="Hert H."/>
            <person name="Saad M."/>
        </authorList>
    </citation>
    <scope>NUCLEOTIDE SEQUENCE</scope>
    <source>
        <strain evidence="3">D1-6</strain>
    </source>
</reference>
<dbReference type="Proteomes" id="UP000887421">
    <property type="component" value="Chromosome"/>
</dbReference>
<dbReference type="InterPro" id="IPR007384">
    <property type="entry name" value="UCP006257"/>
</dbReference>
<evidence type="ECO:0000313" key="5">
    <source>
        <dbReference type="Proteomes" id="UP000887421"/>
    </source>
</evidence>
<dbReference type="InterPro" id="IPR036814">
    <property type="entry name" value="YqcC-like_sf"/>
</dbReference>
<accession>A0A1G7TY52</accession>
<dbReference type="STRING" id="640205.SAMN05216381_3935"/>
<dbReference type="SUPFAM" id="SSF158452">
    <property type="entry name" value="YqcC-like"/>
    <property type="match status" value="1"/>
</dbReference>